<evidence type="ECO:0000256" key="3">
    <source>
        <dbReference type="ARBA" id="ARBA00023015"/>
    </source>
</evidence>
<dbReference type="SUPFAM" id="SSF53850">
    <property type="entry name" value="Periplasmic binding protein-like II"/>
    <property type="match status" value="1"/>
</dbReference>
<evidence type="ECO:0000256" key="2">
    <source>
        <dbReference type="ARBA" id="ARBA00022458"/>
    </source>
</evidence>
<organism evidence="7 8">
    <name type="scientific">Mesorhizobium retamae</name>
    <dbReference type="NCBI Taxonomy" id="2912854"/>
    <lineage>
        <taxon>Bacteria</taxon>
        <taxon>Pseudomonadati</taxon>
        <taxon>Pseudomonadota</taxon>
        <taxon>Alphaproteobacteria</taxon>
        <taxon>Hyphomicrobiales</taxon>
        <taxon>Phyllobacteriaceae</taxon>
        <taxon>Mesorhizobium</taxon>
    </lineage>
</organism>
<evidence type="ECO:0000256" key="4">
    <source>
        <dbReference type="ARBA" id="ARBA00023125"/>
    </source>
</evidence>
<dbReference type="Proteomes" id="UP001201701">
    <property type="component" value="Unassembled WGS sequence"/>
</dbReference>
<keyword evidence="2" id="KW-0536">Nodulation</keyword>
<keyword evidence="5" id="KW-0804">Transcription</keyword>
<dbReference type="PROSITE" id="PS50931">
    <property type="entry name" value="HTH_LYSR"/>
    <property type="match status" value="1"/>
</dbReference>
<dbReference type="InterPro" id="IPR037402">
    <property type="entry name" value="YidZ_PBP2"/>
</dbReference>
<evidence type="ECO:0000256" key="1">
    <source>
        <dbReference type="ARBA" id="ARBA00009437"/>
    </source>
</evidence>
<dbReference type="Pfam" id="PF03466">
    <property type="entry name" value="LysR_substrate"/>
    <property type="match status" value="1"/>
</dbReference>
<evidence type="ECO:0000259" key="6">
    <source>
        <dbReference type="PROSITE" id="PS50931"/>
    </source>
</evidence>
<dbReference type="InterPro" id="IPR005119">
    <property type="entry name" value="LysR_subst-bd"/>
</dbReference>
<dbReference type="InterPro" id="IPR036388">
    <property type="entry name" value="WH-like_DNA-bd_sf"/>
</dbReference>
<sequence>MHERLLEIDGGLLLTLDALLRDRNVTHAAARLGITQPALSARLMRLRQIFGDPLLTPATSGRGMTPTSHAAALQPELTKLIERLRDFTNAAQVFDPSTSQRVFRIAATDNPAAILAPDLIPHLSKVAPNIRIALVLPDKPRIAASLEEGEVDLYLGLAECVTNGLVGRTLFDEEFVTAQRRGHPRGKRPFDLDEFCSLDHLLISASGGNFTGMVDEALEAHGRERRVTVSVQSYALATLVLMNSDCICTLPRRFLQRFTSSLDLFEPPLELARFQLSAFWHQRMSGDPAHTWLREQVFLTAKAQGRSMN</sequence>
<dbReference type="Pfam" id="PF00126">
    <property type="entry name" value="HTH_1"/>
    <property type="match status" value="1"/>
</dbReference>
<comment type="caution">
    <text evidence="7">The sequence shown here is derived from an EMBL/GenBank/DDBJ whole genome shotgun (WGS) entry which is preliminary data.</text>
</comment>
<dbReference type="EMBL" id="JAKREW010000025">
    <property type="protein sequence ID" value="MCG7507498.1"/>
    <property type="molecule type" value="Genomic_DNA"/>
</dbReference>
<keyword evidence="8" id="KW-1185">Reference proteome</keyword>
<protein>
    <submittedName>
        <fullName evidence="7">LysR family transcriptional regulator</fullName>
    </submittedName>
</protein>
<keyword evidence="3" id="KW-0805">Transcription regulation</keyword>
<dbReference type="InterPro" id="IPR036390">
    <property type="entry name" value="WH_DNA-bd_sf"/>
</dbReference>
<evidence type="ECO:0000256" key="5">
    <source>
        <dbReference type="ARBA" id="ARBA00023163"/>
    </source>
</evidence>
<accession>A0ABS9QJ71</accession>
<dbReference type="SUPFAM" id="SSF46785">
    <property type="entry name" value="Winged helix' DNA-binding domain"/>
    <property type="match status" value="1"/>
</dbReference>
<dbReference type="Gene3D" id="3.40.190.10">
    <property type="entry name" value="Periplasmic binding protein-like II"/>
    <property type="match status" value="2"/>
</dbReference>
<comment type="similarity">
    <text evidence="1">Belongs to the LysR transcriptional regulatory family.</text>
</comment>
<reference evidence="7 8" key="1">
    <citation type="submission" date="2022-02" db="EMBL/GenBank/DDBJ databases">
        <title>Draft genome sequence of Mezorhizobium retamae strain IRAMC:0171 isolated from Retama raetam nodules.</title>
        <authorList>
            <person name="Bengaied R."/>
            <person name="Sbissi I."/>
            <person name="Huber K."/>
            <person name="Ghodbane F."/>
            <person name="Nouioui I."/>
            <person name="Tarhouni M."/>
            <person name="Gtari M."/>
        </authorList>
    </citation>
    <scope>NUCLEOTIDE SEQUENCE [LARGE SCALE GENOMIC DNA]</scope>
    <source>
        <strain evidence="7 8">IRAMC:0171</strain>
    </source>
</reference>
<evidence type="ECO:0000313" key="8">
    <source>
        <dbReference type="Proteomes" id="UP001201701"/>
    </source>
</evidence>
<dbReference type="Gene3D" id="1.10.10.10">
    <property type="entry name" value="Winged helix-like DNA-binding domain superfamily/Winged helix DNA-binding domain"/>
    <property type="match status" value="1"/>
</dbReference>
<feature type="domain" description="HTH lysR-type" evidence="6">
    <location>
        <begin position="12"/>
        <end position="67"/>
    </location>
</feature>
<dbReference type="InterPro" id="IPR050389">
    <property type="entry name" value="LysR-type_TF"/>
</dbReference>
<keyword evidence="4" id="KW-0238">DNA-binding</keyword>
<dbReference type="InterPro" id="IPR000847">
    <property type="entry name" value="LysR_HTH_N"/>
</dbReference>
<proteinExistence type="inferred from homology"/>
<dbReference type="CDD" id="cd08417">
    <property type="entry name" value="PBP2_Nitroaromatics_like"/>
    <property type="match status" value="1"/>
</dbReference>
<dbReference type="PANTHER" id="PTHR30118">
    <property type="entry name" value="HTH-TYPE TRANSCRIPTIONAL REGULATOR LEUO-RELATED"/>
    <property type="match status" value="1"/>
</dbReference>
<gene>
    <name evidence="7" type="ORF">L4923_20895</name>
</gene>
<dbReference type="PRINTS" id="PR00039">
    <property type="entry name" value="HTHLYSR"/>
</dbReference>
<name>A0ABS9QJ71_9HYPH</name>
<dbReference type="PANTHER" id="PTHR30118:SF15">
    <property type="entry name" value="TRANSCRIPTIONAL REGULATORY PROTEIN"/>
    <property type="match status" value="1"/>
</dbReference>
<evidence type="ECO:0000313" key="7">
    <source>
        <dbReference type="EMBL" id="MCG7507498.1"/>
    </source>
</evidence>
<dbReference type="RefSeq" id="WP_239368703.1">
    <property type="nucleotide sequence ID" value="NZ_JAKREW010000025.1"/>
</dbReference>